<dbReference type="Pfam" id="PF14023">
    <property type="entry name" value="Bestrophin-like"/>
    <property type="match status" value="1"/>
</dbReference>
<keyword evidence="1" id="KW-0472">Membrane</keyword>
<feature type="transmembrane region" description="Helical" evidence="1">
    <location>
        <begin position="188"/>
        <end position="209"/>
    </location>
</feature>
<feature type="transmembrane region" description="Helical" evidence="1">
    <location>
        <begin position="52"/>
        <end position="72"/>
    </location>
</feature>
<dbReference type="RefSeq" id="WP_097119998.1">
    <property type="nucleotide sequence ID" value="NZ_PDWU01000007.1"/>
</dbReference>
<evidence type="ECO:0000256" key="1">
    <source>
        <dbReference type="SAM" id="Phobius"/>
    </source>
</evidence>
<dbReference type="AlphaFoldDB" id="A0A286CVY0"/>
<accession>A0A286CVY0</accession>
<dbReference type="InterPro" id="IPR025333">
    <property type="entry name" value="DUF4239"/>
</dbReference>
<gene>
    <name evidence="2" type="ORF">SAMN06296416_101183</name>
</gene>
<proteinExistence type="predicted"/>
<keyword evidence="1" id="KW-1133">Transmembrane helix</keyword>
<dbReference type="EMBL" id="OCND01000001">
    <property type="protein sequence ID" value="SOD50561.1"/>
    <property type="molecule type" value="Genomic_DNA"/>
</dbReference>
<reference evidence="2 3" key="1">
    <citation type="submission" date="2017-09" db="EMBL/GenBank/DDBJ databases">
        <authorList>
            <person name="Ehlers B."/>
            <person name="Leendertz F.H."/>
        </authorList>
    </citation>
    <scope>NUCLEOTIDE SEQUENCE [LARGE SCALE GENOMIC DNA]</scope>
    <source>
        <strain evidence="2 3">CGMCC 1.10978</strain>
    </source>
</reference>
<feature type="transmembrane region" description="Helical" evidence="1">
    <location>
        <begin position="12"/>
        <end position="32"/>
    </location>
</feature>
<evidence type="ECO:0000313" key="3">
    <source>
        <dbReference type="Proteomes" id="UP000219374"/>
    </source>
</evidence>
<protein>
    <recommendedName>
        <fullName evidence="4">DUF4239 domain-containing protein</fullName>
    </recommendedName>
</protein>
<feature type="transmembrane region" description="Helical" evidence="1">
    <location>
        <begin position="215"/>
        <end position="233"/>
    </location>
</feature>
<dbReference type="Proteomes" id="UP000219374">
    <property type="component" value="Unassembled WGS sequence"/>
</dbReference>
<name>A0A286CVY0_9GAMM</name>
<organism evidence="2 3">
    <name type="scientific">Pseudoxanthomonas wuyuanensis</name>
    <dbReference type="NCBI Taxonomy" id="1073196"/>
    <lineage>
        <taxon>Bacteria</taxon>
        <taxon>Pseudomonadati</taxon>
        <taxon>Pseudomonadota</taxon>
        <taxon>Gammaproteobacteria</taxon>
        <taxon>Lysobacterales</taxon>
        <taxon>Lysobacteraceae</taxon>
        <taxon>Pseudoxanthomonas</taxon>
    </lineage>
</organism>
<evidence type="ECO:0000313" key="2">
    <source>
        <dbReference type="EMBL" id="SOD50561.1"/>
    </source>
</evidence>
<keyword evidence="1" id="KW-0812">Transmembrane</keyword>
<sequence>MSDYLLGSMPIAAVYLCVALLILSACETGFRIGSRHHRTHQDKEAPGSVGPIVGGLLGMLGFVLAFTFSMAANQHDLRKQNVLNEATKIATAYLRMDLIAPEHGSKAKHLLREYVSVRLQAAQKRTDWQSALNRSLEIDDQLWAEVAAAAVAHPTSSTSLAVQGVNEVIDIHERRVVGARYNRIPGSVWVGLMAITLLTMLTIGMQIGLTGKRRLLAITPLSLAFAMLVTLIVDLNRPDGGFITVSQQPMIDLQTMMDRSPE</sequence>
<evidence type="ECO:0008006" key="4">
    <source>
        <dbReference type="Google" id="ProtNLM"/>
    </source>
</evidence>
<keyword evidence="3" id="KW-1185">Reference proteome</keyword>